<protein>
    <submittedName>
        <fullName evidence="1">Uncharacterized protein</fullName>
    </submittedName>
</protein>
<dbReference type="EMBL" id="MU394287">
    <property type="protein sequence ID" value="KAI6091267.1"/>
    <property type="molecule type" value="Genomic_DNA"/>
</dbReference>
<keyword evidence="2" id="KW-1185">Reference proteome</keyword>
<evidence type="ECO:0000313" key="1">
    <source>
        <dbReference type="EMBL" id="KAI6091267.1"/>
    </source>
</evidence>
<name>A0ACC0DEZ3_9PEZI</name>
<dbReference type="Proteomes" id="UP001497680">
    <property type="component" value="Unassembled WGS sequence"/>
</dbReference>
<proteinExistence type="predicted"/>
<gene>
    <name evidence="1" type="ORF">F4821DRAFT_226822</name>
</gene>
<organism evidence="1 2">
    <name type="scientific">Hypoxylon rubiginosum</name>
    <dbReference type="NCBI Taxonomy" id="110542"/>
    <lineage>
        <taxon>Eukaryota</taxon>
        <taxon>Fungi</taxon>
        <taxon>Dikarya</taxon>
        <taxon>Ascomycota</taxon>
        <taxon>Pezizomycotina</taxon>
        <taxon>Sordariomycetes</taxon>
        <taxon>Xylariomycetidae</taxon>
        <taxon>Xylariales</taxon>
        <taxon>Hypoxylaceae</taxon>
        <taxon>Hypoxylon</taxon>
    </lineage>
</organism>
<comment type="caution">
    <text evidence="1">The sequence shown here is derived from an EMBL/GenBank/DDBJ whole genome shotgun (WGS) entry which is preliminary data.</text>
</comment>
<reference evidence="1 2" key="1">
    <citation type="journal article" date="2022" name="New Phytol.">
        <title>Ecological generalism drives hyperdiversity of secondary metabolite gene clusters in xylarialean endophytes.</title>
        <authorList>
            <person name="Franco M.E.E."/>
            <person name="Wisecaver J.H."/>
            <person name="Arnold A.E."/>
            <person name="Ju Y.M."/>
            <person name="Slot J.C."/>
            <person name="Ahrendt S."/>
            <person name="Moore L.P."/>
            <person name="Eastman K.E."/>
            <person name="Scott K."/>
            <person name="Konkel Z."/>
            <person name="Mondo S.J."/>
            <person name="Kuo A."/>
            <person name="Hayes R.D."/>
            <person name="Haridas S."/>
            <person name="Andreopoulos B."/>
            <person name="Riley R."/>
            <person name="LaButti K."/>
            <person name="Pangilinan J."/>
            <person name="Lipzen A."/>
            <person name="Amirebrahimi M."/>
            <person name="Yan J."/>
            <person name="Adam C."/>
            <person name="Keymanesh K."/>
            <person name="Ng V."/>
            <person name="Louie K."/>
            <person name="Northen T."/>
            <person name="Drula E."/>
            <person name="Henrissat B."/>
            <person name="Hsieh H.M."/>
            <person name="Youens-Clark K."/>
            <person name="Lutzoni F."/>
            <person name="Miadlikowska J."/>
            <person name="Eastwood D.C."/>
            <person name="Hamelin R.C."/>
            <person name="Grigoriev I.V."/>
            <person name="U'Ren J.M."/>
        </authorList>
    </citation>
    <scope>NUCLEOTIDE SEQUENCE [LARGE SCALE GENOMIC DNA]</scope>
    <source>
        <strain evidence="1 2">ER1909</strain>
    </source>
</reference>
<accession>A0ACC0DEZ3</accession>
<sequence length="205" mass="22080">MYTTIKIQTVGPDGPWQAVRFAVDRGSQYVLGWPSFSGWPTVVSSTLETPISLDGIETGGTNTVSDTYGTTQEIQPQNCRGNQYNMSVEFRQNGDDYVTYPPSCYTAVGLQDPCTINLPDGRGYNSPAGNLGLGGVIDRFNKFDPDSDGAVLVELKKSNDIGSVAFGFHLGSAVFNQPGSIVLGGYEQNRALGPVGLLDFHRNFP</sequence>
<evidence type="ECO:0000313" key="2">
    <source>
        <dbReference type="Proteomes" id="UP001497680"/>
    </source>
</evidence>